<gene>
    <name evidence="1" type="ORF">RIF29_11366</name>
</gene>
<accession>A0AAN9IM19</accession>
<keyword evidence="2" id="KW-1185">Reference proteome</keyword>
<comment type="caution">
    <text evidence="1">The sequence shown here is derived from an EMBL/GenBank/DDBJ whole genome shotgun (WGS) entry which is preliminary data.</text>
</comment>
<dbReference type="AlphaFoldDB" id="A0AAN9IM19"/>
<reference evidence="1 2" key="1">
    <citation type="submission" date="2024-01" db="EMBL/GenBank/DDBJ databases">
        <title>The genomes of 5 underutilized Papilionoideae crops provide insights into root nodulation and disease resistanc.</title>
        <authorList>
            <person name="Yuan L."/>
        </authorList>
    </citation>
    <scope>NUCLEOTIDE SEQUENCE [LARGE SCALE GENOMIC DNA]</scope>
    <source>
        <strain evidence="1">ZHUSHIDOU_FW_LH</strain>
        <tissue evidence="1">Leaf</tissue>
    </source>
</reference>
<sequence>MDTRYLWHFVDTFVTFVPPTPAVWYLCFSLRLPVICLACRVGWNFEDLDDLNYDAQCDVLILKREIYGWMFPSSGIYFKKHVTKPLFVTSCLFI</sequence>
<dbReference type="EMBL" id="JAYWIO010000002">
    <property type="protein sequence ID" value="KAK7282520.1"/>
    <property type="molecule type" value="Genomic_DNA"/>
</dbReference>
<organism evidence="1 2">
    <name type="scientific">Crotalaria pallida</name>
    <name type="common">Smooth rattlebox</name>
    <name type="synonym">Crotalaria striata</name>
    <dbReference type="NCBI Taxonomy" id="3830"/>
    <lineage>
        <taxon>Eukaryota</taxon>
        <taxon>Viridiplantae</taxon>
        <taxon>Streptophyta</taxon>
        <taxon>Embryophyta</taxon>
        <taxon>Tracheophyta</taxon>
        <taxon>Spermatophyta</taxon>
        <taxon>Magnoliopsida</taxon>
        <taxon>eudicotyledons</taxon>
        <taxon>Gunneridae</taxon>
        <taxon>Pentapetalae</taxon>
        <taxon>rosids</taxon>
        <taxon>fabids</taxon>
        <taxon>Fabales</taxon>
        <taxon>Fabaceae</taxon>
        <taxon>Papilionoideae</taxon>
        <taxon>50 kb inversion clade</taxon>
        <taxon>genistoids sensu lato</taxon>
        <taxon>core genistoids</taxon>
        <taxon>Crotalarieae</taxon>
        <taxon>Crotalaria</taxon>
    </lineage>
</organism>
<protein>
    <submittedName>
        <fullName evidence="1">Uncharacterized protein</fullName>
    </submittedName>
</protein>
<proteinExistence type="predicted"/>
<name>A0AAN9IM19_CROPI</name>
<evidence type="ECO:0000313" key="2">
    <source>
        <dbReference type="Proteomes" id="UP001372338"/>
    </source>
</evidence>
<evidence type="ECO:0000313" key="1">
    <source>
        <dbReference type="EMBL" id="KAK7282520.1"/>
    </source>
</evidence>
<dbReference type="Proteomes" id="UP001372338">
    <property type="component" value="Unassembled WGS sequence"/>
</dbReference>